<dbReference type="AlphaFoldDB" id="A0AAW1U0J1"/>
<accession>A0AAW1U0J1</accession>
<keyword evidence="3" id="KW-1185">Reference proteome</keyword>
<evidence type="ECO:0000256" key="1">
    <source>
        <dbReference type="SAM" id="MobiDB-lite"/>
    </source>
</evidence>
<reference evidence="2 3" key="1">
    <citation type="submission" date="2023-03" db="EMBL/GenBank/DDBJ databases">
        <title>Genome insight into feeding habits of ladybird beetles.</title>
        <authorList>
            <person name="Li H.-S."/>
            <person name="Huang Y.-H."/>
            <person name="Pang H."/>
        </authorList>
    </citation>
    <scope>NUCLEOTIDE SEQUENCE [LARGE SCALE GENOMIC DNA]</scope>
    <source>
        <strain evidence="2">SYSU_2023b</strain>
        <tissue evidence="2">Whole body</tissue>
    </source>
</reference>
<dbReference type="EMBL" id="JARQZJ010000041">
    <property type="protein sequence ID" value="KAK9877346.1"/>
    <property type="molecule type" value="Genomic_DNA"/>
</dbReference>
<comment type="caution">
    <text evidence="2">The sequence shown here is derived from an EMBL/GenBank/DDBJ whole genome shotgun (WGS) entry which is preliminary data.</text>
</comment>
<evidence type="ECO:0000313" key="3">
    <source>
        <dbReference type="Proteomes" id="UP001431783"/>
    </source>
</evidence>
<evidence type="ECO:0000313" key="2">
    <source>
        <dbReference type="EMBL" id="KAK9877346.1"/>
    </source>
</evidence>
<proteinExistence type="predicted"/>
<organism evidence="2 3">
    <name type="scientific">Henosepilachna vigintioctopunctata</name>
    <dbReference type="NCBI Taxonomy" id="420089"/>
    <lineage>
        <taxon>Eukaryota</taxon>
        <taxon>Metazoa</taxon>
        <taxon>Ecdysozoa</taxon>
        <taxon>Arthropoda</taxon>
        <taxon>Hexapoda</taxon>
        <taxon>Insecta</taxon>
        <taxon>Pterygota</taxon>
        <taxon>Neoptera</taxon>
        <taxon>Endopterygota</taxon>
        <taxon>Coleoptera</taxon>
        <taxon>Polyphaga</taxon>
        <taxon>Cucujiformia</taxon>
        <taxon>Coccinelloidea</taxon>
        <taxon>Coccinellidae</taxon>
        <taxon>Epilachninae</taxon>
        <taxon>Epilachnini</taxon>
        <taxon>Henosepilachna</taxon>
    </lineage>
</organism>
<feature type="region of interest" description="Disordered" evidence="1">
    <location>
        <begin position="21"/>
        <end position="42"/>
    </location>
</feature>
<protein>
    <submittedName>
        <fullName evidence="2">Uncharacterized protein</fullName>
    </submittedName>
</protein>
<sequence length="59" mass="6641">PGAVVEKTTCTCRRKGYARLREDEEDSESQQSNCSDPAEDDFPLQEINSCLIAIKRHIS</sequence>
<dbReference type="Proteomes" id="UP001431783">
    <property type="component" value="Unassembled WGS sequence"/>
</dbReference>
<gene>
    <name evidence="2" type="ORF">WA026_017742</name>
</gene>
<name>A0AAW1U0J1_9CUCU</name>
<feature type="non-terminal residue" evidence="2">
    <location>
        <position position="1"/>
    </location>
</feature>